<dbReference type="CDD" id="cd00501">
    <property type="entry name" value="Peptidase_C15"/>
    <property type="match status" value="1"/>
</dbReference>
<dbReference type="Gene3D" id="3.40.630.20">
    <property type="entry name" value="Peptidase C15, pyroglutamyl peptidase I-like"/>
    <property type="match status" value="1"/>
</dbReference>
<evidence type="ECO:0000313" key="10">
    <source>
        <dbReference type="EMBL" id="UOF02921.1"/>
    </source>
</evidence>
<dbReference type="PANTHER" id="PTHR23402">
    <property type="entry name" value="PROTEASE FAMILY C15 PYROGLUTAMYL-PEPTIDASE I-RELATED"/>
    <property type="match status" value="1"/>
</dbReference>
<evidence type="ECO:0000256" key="2">
    <source>
        <dbReference type="ARBA" id="ARBA00002280"/>
    </source>
</evidence>
<dbReference type="InterPro" id="IPR000816">
    <property type="entry name" value="Peptidase_C15"/>
</dbReference>
<dbReference type="EMBL" id="CP093442">
    <property type="protein sequence ID" value="UOF02921.1"/>
    <property type="molecule type" value="Genomic_DNA"/>
</dbReference>
<evidence type="ECO:0000256" key="7">
    <source>
        <dbReference type="ARBA" id="ARBA00022801"/>
    </source>
</evidence>
<comment type="similarity">
    <text evidence="4">Belongs to the peptidase C15 family.</text>
</comment>
<proteinExistence type="inferred from homology"/>
<feature type="active site" evidence="9">
    <location>
        <position position="82"/>
    </location>
</feature>
<evidence type="ECO:0000256" key="1">
    <source>
        <dbReference type="ARBA" id="ARBA00001770"/>
    </source>
</evidence>
<dbReference type="PROSITE" id="PS01333">
    <property type="entry name" value="PYRASE_GLU"/>
    <property type="match status" value="1"/>
</dbReference>
<dbReference type="PANTHER" id="PTHR23402:SF1">
    <property type="entry name" value="PYROGLUTAMYL-PEPTIDASE I"/>
    <property type="match status" value="1"/>
</dbReference>
<evidence type="ECO:0000256" key="4">
    <source>
        <dbReference type="ARBA" id="ARBA00006641"/>
    </source>
</evidence>
<accession>A0ABY4CGJ1</accession>
<sequence>MNNSPQILVTGFQPFLGEKINPSEILLEWIQKDFASAGVDTLLLPVSFHEAPELILKKATEKNYDHILMLGQAGGRNKVSFERVALNWTETSHPDEYGFMPQRGKIFEQNAEAFFTQSPIEIWKDGLIKSGHHVEISLNAGGYVCNYIYYKILHHIQQNNLKSKACFIHVPYLPEQTASKSPAPASMELDAMKNILLFVLDRVRN</sequence>
<keyword evidence="7" id="KW-0378">Hydrolase</keyword>
<evidence type="ECO:0000256" key="6">
    <source>
        <dbReference type="ARBA" id="ARBA00022670"/>
    </source>
</evidence>
<keyword evidence="5" id="KW-0963">Cytoplasm</keyword>
<evidence type="ECO:0000256" key="3">
    <source>
        <dbReference type="ARBA" id="ARBA00004496"/>
    </source>
</evidence>
<comment type="function">
    <text evidence="2">Removes 5-oxoproline from various penultimate amino acid residues except L-proline.</text>
</comment>
<keyword evidence="11" id="KW-1185">Reference proteome</keyword>
<comment type="subcellular location">
    <subcellularLocation>
        <location evidence="3">Cytoplasm</location>
    </subcellularLocation>
</comment>
<dbReference type="PIRSF" id="PIRSF015592">
    <property type="entry name" value="Prld-crbxl_pptds"/>
    <property type="match status" value="1"/>
</dbReference>
<dbReference type="EC" id="3.4.19.3" evidence="9"/>
<protein>
    <recommendedName>
        <fullName evidence="9">Pyroglutamyl-peptidase I</fullName>
        <ecNumber evidence="9">3.4.19.3</ecNumber>
    </recommendedName>
</protein>
<gene>
    <name evidence="10" type="ORF">MNR06_08135</name>
</gene>
<evidence type="ECO:0000256" key="8">
    <source>
        <dbReference type="ARBA" id="ARBA00022807"/>
    </source>
</evidence>
<dbReference type="InterPro" id="IPR016125">
    <property type="entry name" value="Peptidase_C15-like"/>
</dbReference>
<dbReference type="InterPro" id="IPR036440">
    <property type="entry name" value="Peptidase_C15-like_sf"/>
</dbReference>
<dbReference type="InterPro" id="IPR033693">
    <property type="entry name" value="PGPEP1_Glu_AS"/>
</dbReference>
<name>A0ABY4CGJ1_9BACT</name>
<dbReference type="SUPFAM" id="SSF53182">
    <property type="entry name" value="Pyrrolidone carboxyl peptidase (pyroglutamate aminopeptidase)"/>
    <property type="match status" value="1"/>
</dbReference>
<dbReference type="RefSeq" id="WP_243540740.1">
    <property type="nucleotide sequence ID" value="NZ_CP093442.1"/>
</dbReference>
<dbReference type="PRINTS" id="PR00706">
    <property type="entry name" value="PYROGLUPTASE"/>
</dbReference>
<comment type="catalytic activity">
    <reaction evidence="1 9">
        <text>Release of an N-terminal pyroglutamyl group from a polypeptide, the second amino acid generally not being Pro.</text>
        <dbReference type="EC" id="3.4.19.3"/>
    </reaction>
</comment>
<dbReference type="Proteomes" id="UP000830116">
    <property type="component" value="Chromosome"/>
</dbReference>
<keyword evidence="6" id="KW-0645">Protease</keyword>
<evidence type="ECO:0000256" key="5">
    <source>
        <dbReference type="ARBA" id="ARBA00022490"/>
    </source>
</evidence>
<dbReference type="Pfam" id="PF01470">
    <property type="entry name" value="Peptidase_C15"/>
    <property type="match status" value="1"/>
</dbReference>
<reference evidence="10" key="1">
    <citation type="submission" date="2022-03" db="EMBL/GenBank/DDBJ databases">
        <title>Genome Identification and Characterization of new species Bdellovibrio reynosense LBG001 sp. nov. from a Mexico soil sample.</title>
        <authorList>
            <person name="Camilli A."/>
            <person name="Ajao Y."/>
            <person name="Guo X."/>
        </authorList>
    </citation>
    <scope>NUCLEOTIDE SEQUENCE</scope>
    <source>
        <strain evidence="10">LBG001</strain>
    </source>
</reference>
<evidence type="ECO:0000256" key="9">
    <source>
        <dbReference type="PROSITE-ProRule" id="PRU10076"/>
    </source>
</evidence>
<keyword evidence="8" id="KW-0788">Thiol protease</keyword>
<organism evidence="10 11">
    <name type="scientific">Bdellovibrio reynosensis</name>
    <dbReference type="NCBI Taxonomy" id="2835041"/>
    <lineage>
        <taxon>Bacteria</taxon>
        <taxon>Pseudomonadati</taxon>
        <taxon>Bdellovibrionota</taxon>
        <taxon>Bdellovibrionia</taxon>
        <taxon>Bdellovibrionales</taxon>
        <taxon>Pseudobdellovibrionaceae</taxon>
        <taxon>Bdellovibrio</taxon>
    </lineage>
</organism>
<evidence type="ECO:0000313" key="11">
    <source>
        <dbReference type="Proteomes" id="UP000830116"/>
    </source>
</evidence>